<keyword evidence="3 6" id="KW-0812">Transmembrane</keyword>
<feature type="domain" description="Type II secretion system protein GspF" evidence="7">
    <location>
        <begin position="182"/>
        <end position="304"/>
    </location>
</feature>
<dbReference type="InterPro" id="IPR018076">
    <property type="entry name" value="T2SS_GspF_dom"/>
</dbReference>
<evidence type="ECO:0000256" key="6">
    <source>
        <dbReference type="SAM" id="Phobius"/>
    </source>
</evidence>
<keyword evidence="9" id="KW-1185">Reference proteome</keyword>
<reference evidence="8 9" key="1">
    <citation type="submission" date="2023-08" db="EMBL/GenBank/DDBJ databases">
        <title>Nocardioides seae sp. nov., a bacterium isolated from a soil.</title>
        <authorList>
            <person name="Wang X."/>
        </authorList>
    </citation>
    <scope>NUCLEOTIDE SEQUENCE [LARGE SCALE GENOMIC DNA]</scope>
    <source>
        <strain evidence="8 9">YZH12</strain>
    </source>
</reference>
<dbReference type="PANTHER" id="PTHR35007:SF2">
    <property type="entry name" value="PILUS ASSEMBLE PROTEIN"/>
    <property type="match status" value="1"/>
</dbReference>
<dbReference type="RefSeq" id="WP_315730539.1">
    <property type="nucleotide sequence ID" value="NZ_JAVYII010000001.1"/>
</dbReference>
<dbReference type="PANTHER" id="PTHR35007">
    <property type="entry name" value="INTEGRAL MEMBRANE PROTEIN-RELATED"/>
    <property type="match status" value="1"/>
</dbReference>
<dbReference type="Pfam" id="PF00482">
    <property type="entry name" value="T2SSF"/>
    <property type="match status" value="1"/>
</dbReference>
<evidence type="ECO:0000256" key="5">
    <source>
        <dbReference type="ARBA" id="ARBA00023136"/>
    </source>
</evidence>
<feature type="transmembrane region" description="Helical" evidence="6">
    <location>
        <begin position="6"/>
        <end position="25"/>
    </location>
</feature>
<keyword evidence="4 6" id="KW-1133">Transmembrane helix</keyword>
<protein>
    <submittedName>
        <fullName evidence="8">Type II secretion system F family protein</fullName>
    </submittedName>
</protein>
<proteinExistence type="predicted"/>
<gene>
    <name evidence="8" type="ORF">RDV89_00765</name>
</gene>
<evidence type="ECO:0000256" key="2">
    <source>
        <dbReference type="ARBA" id="ARBA00022475"/>
    </source>
</evidence>
<evidence type="ECO:0000256" key="1">
    <source>
        <dbReference type="ARBA" id="ARBA00004651"/>
    </source>
</evidence>
<evidence type="ECO:0000313" key="8">
    <source>
        <dbReference type="EMBL" id="MDT9591577.1"/>
    </source>
</evidence>
<feature type="transmembrane region" description="Helical" evidence="6">
    <location>
        <begin position="115"/>
        <end position="131"/>
    </location>
</feature>
<evidence type="ECO:0000256" key="4">
    <source>
        <dbReference type="ARBA" id="ARBA00022989"/>
    </source>
</evidence>
<accession>A0ABU3PQT1</accession>
<feature type="transmembrane region" description="Helical" evidence="6">
    <location>
        <begin position="137"/>
        <end position="157"/>
    </location>
</feature>
<name>A0ABU3PQT1_9ACTN</name>
<dbReference type="EMBL" id="JAVYII010000001">
    <property type="protein sequence ID" value="MDT9591577.1"/>
    <property type="molecule type" value="Genomic_DNA"/>
</dbReference>
<evidence type="ECO:0000313" key="9">
    <source>
        <dbReference type="Proteomes" id="UP001268542"/>
    </source>
</evidence>
<evidence type="ECO:0000256" key="3">
    <source>
        <dbReference type="ARBA" id="ARBA00022692"/>
    </source>
</evidence>
<keyword evidence="5 6" id="KW-0472">Membrane</keyword>
<dbReference type="Proteomes" id="UP001268542">
    <property type="component" value="Unassembled WGS sequence"/>
</dbReference>
<comment type="subcellular location">
    <subcellularLocation>
        <location evidence="1">Cell membrane</location>
        <topology evidence="1">Multi-pass membrane protein</topology>
    </subcellularLocation>
</comment>
<feature type="transmembrane region" description="Helical" evidence="6">
    <location>
        <begin position="287"/>
        <end position="307"/>
    </location>
</feature>
<keyword evidence="2" id="KW-1003">Cell membrane</keyword>
<evidence type="ECO:0000259" key="7">
    <source>
        <dbReference type="Pfam" id="PF00482"/>
    </source>
</evidence>
<sequence>MTPELWGALLGATAGMGLLLVVARVRAVRRPSLELRVLPFVRDVQRGTGAAPRRVVVDAPRAPGIAGVPLAVFGPVVRRVANGLETVLGGATSVRRRLERAGLERSVHDFRVEQVVWGVVGFGVAAAWGTLRTLGDPGAALGSFVGCLLAFAVGVLLRDQHLTSQVRRRERRILSEFPTVAELLALAVAAGEGPVPAMERVVARSRGELSRDLRGVLGAVRTGVPVAEAFDRLAATTGLPLVARFASGIAVAVERGTPLADVLHAQAADVRDAGRRELIEGAARREVFMMVPVVFLVLPVTVLFAFYPGVIGLRLVAP</sequence>
<comment type="caution">
    <text evidence="8">The sequence shown here is derived from an EMBL/GenBank/DDBJ whole genome shotgun (WGS) entry which is preliminary data.</text>
</comment>
<organism evidence="8 9">
    <name type="scientific">Nocardioides imazamoxiresistens</name>
    <dbReference type="NCBI Taxonomy" id="3231893"/>
    <lineage>
        <taxon>Bacteria</taxon>
        <taxon>Bacillati</taxon>
        <taxon>Actinomycetota</taxon>
        <taxon>Actinomycetes</taxon>
        <taxon>Propionibacteriales</taxon>
        <taxon>Nocardioidaceae</taxon>
        <taxon>Nocardioides</taxon>
    </lineage>
</organism>